<protein>
    <submittedName>
        <fullName evidence="3">Urease accessory protein UreF</fullName>
    </submittedName>
</protein>
<evidence type="ECO:0000313" key="4">
    <source>
        <dbReference type="Proteomes" id="UP000636918"/>
    </source>
</evidence>
<accession>A0ABS1L9I9</accession>
<gene>
    <name evidence="3" type="ORF">JI751_12085</name>
</gene>
<keyword evidence="4" id="KW-1185">Reference proteome</keyword>
<dbReference type="RefSeq" id="WP_201936508.1">
    <property type="nucleotide sequence ID" value="NZ_JAERSG010000003.1"/>
</dbReference>
<dbReference type="Proteomes" id="UP000636918">
    <property type="component" value="Unassembled WGS sequence"/>
</dbReference>
<evidence type="ECO:0000313" key="3">
    <source>
        <dbReference type="EMBL" id="MBL0748351.1"/>
    </source>
</evidence>
<dbReference type="PANTHER" id="PTHR33620">
    <property type="entry name" value="UREASE ACCESSORY PROTEIN F"/>
    <property type="match status" value="1"/>
</dbReference>
<dbReference type="InterPro" id="IPR002639">
    <property type="entry name" value="UreF"/>
</dbReference>
<reference evidence="3 4" key="1">
    <citation type="submission" date="2021-01" db="EMBL/GenBank/DDBJ databases">
        <title>Genome seq and assembly of Nocardiodes sp. G10.</title>
        <authorList>
            <person name="Chhetri G."/>
        </authorList>
    </citation>
    <scope>NUCLEOTIDE SEQUENCE [LARGE SCALE GENOMIC DNA]</scope>
    <source>
        <strain evidence="3 4">G10</strain>
    </source>
</reference>
<dbReference type="Pfam" id="PF01730">
    <property type="entry name" value="UreF"/>
    <property type="match status" value="1"/>
</dbReference>
<sequence length="221" mass="23045">MASAELLLMLLADARLPVAGHTQSAGLEPALRLGLAPDEVEQYVATRLSTIARVEAATAVVARHHLRAGLSTSVVEAAWAARTPSPAMRRTSRAQGRALLRLARTLWPDDAAVATVSGVPRASRAVALGAVAAAGDLPARELARLVGYDDVQTVASAALKLLPLDPSDVAAWVLRALPAIDVMSADLAHLALAEDIPASGAPQIEAWAEAHARTTRRLFSA</sequence>
<evidence type="ECO:0000256" key="1">
    <source>
        <dbReference type="ARBA" id="ARBA00022988"/>
    </source>
</evidence>
<evidence type="ECO:0000256" key="2">
    <source>
        <dbReference type="ARBA" id="ARBA00023186"/>
    </source>
</evidence>
<comment type="caution">
    <text evidence="3">The sequence shown here is derived from an EMBL/GenBank/DDBJ whole genome shotgun (WGS) entry which is preliminary data.</text>
</comment>
<dbReference type="PANTHER" id="PTHR33620:SF1">
    <property type="entry name" value="UREASE ACCESSORY PROTEIN F"/>
    <property type="match status" value="1"/>
</dbReference>
<dbReference type="EMBL" id="JAERSG010000003">
    <property type="protein sequence ID" value="MBL0748351.1"/>
    <property type="molecule type" value="Genomic_DNA"/>
</dbReference>
<keyword evidence="1" id="KW-0996">Nickel insertion</keyword>
<organism evidence="3 4">
    <name type="scientific">Nocardioides baculatus</name>
    <dbReference type="NCBI Taxonomy" id="2801337"/>
    <lineage>
        <taxon>Bacteria</taxon>
        <taxon>Bacillati</taxon>
        <taxon>Actinomycetota</taxon>
        <taxon>Actinomycetes</taxon>
        <taxon>Propionibacteriales</taxon>
        <taxon>Nocardioidaceae</taxon>
        <taxon>Nocardioides</taxon>
    </lineage>
</organism>
<keyword evidence="2" id="KW-0143">Chaperone</keyword>
<dbReference type="Gene3D" id="1.10.4190.10">
    <property type="entry name" value="Urease accessory protein UreF"/>
    <property type="match status" value="1"/>
</dbReference>
<proteinExistence type="predicted"/>
<dbReference type="InterPro" id="IPR038277">
    <property type="entry name" value="UreF_sf"/>
</dbReference>
<name>A0ABS1L9I9_9ACTN</name>